<name>A0A7Z0VPL3_9GAMM</name>
<dbReference type="Proteomes" id="UP000094769">
    <property type="component" value="Unassembled WGS sequence"/>
</dbReference>
<accession>A0A7Z0VPL3</accession>
<sequence length="98" mass="11013">MFGFMPAGILMGMPADHAPDNPCCKQHGFRLAQLYELFKGDRYQGKDKDRQTEIAHPVGAHTVATGRHGIRQSQTGESAEKGYRNCQSLHVCFWTTIY</sequence>
<gene>
    <name evidence="1" type="ORF">CODIS_00020</name>
</gene>
<organism evidence="1 2">
    <name type="scientific">Candidatus Thiodiazotropha endolucinida</name>
    <dbReference type="NCBI Taxonomy" id="1655433"/>
    <lineage>
        <taxon>Bacteria</taxon>
        <taxon>Pseudomonadati</taxon>
        <taxon>Pseudomonadota</taxon>
        <taxon>Gammaproteobacteria</taxon>
        <taxon>Chromatiales</taxon>
        <taxon>Sedimenticolaceae</taxon>
        <taxon>Candidatus Thiodiazotropha</taxon>
    </lineage>
</organism>
<dbReference type="AlphaFoldDB" id="A0A7Z0VPL3"/>
<protein>
    <submittedName>
        <fullName evidence="1">Uncharacterized protein</fullName>
    </submittedName>
</protein>
<evidence type="ECO:0000313" key="1">
    <source>
        <dbReference type="EMBL" id="ODJ89444.1"/>
    </source>
</evidence>
<reference evidence="1 2" key="1">
    <citation type="submission" date="2016-06" db="EMBL/GenBank/DDBJ databases">
        <title>Genome sequence of endosymbiont of Candidatus Endolucinida thiodiazotropha.</title>
        <authorList>
            <person name="Poehlein A."/>
            <person name="Koenig S."/>
            <person name="Heiden S.E."/>
            <person name="Thuermer A."/>
            <person name="Voget S."/>
            <person name="Daniel R."/>
            <person name="Markert S."/>
            <person name="Gros O."/>
            <person name="Schweder T."/>
        </authorList>
    </citation>
    <scope>NUCLEOTIDE SEQUENCE [LARGE SCALE GENOMIC DNA]</scope>
    <source>
        <strain evidence="1 2">COS</strain>
    </source>
</reference>
<evidence type="ECO:0000313" key="2">
    <source>
        <dbReference type="Proteomes" id="UP000094769"/>
    </source>
</evidence>
<proteinExistence type="predicted"/>
<keyword evidence="2" id="KW-1185">Reference proteome</keyword>
<comment type="caution">
    <text evidence="1">The sequence shown here is derived from an EMBL/GenBank/DDBJ whole genome shotgun (WGS) entry which is preliminary data.</text>
</comment>
<dbReference type="EMBL" id="MARB01000001">
    <property type="protein sequence ID" value="ODJ89444.1"/>
    <property type="molecule type" value="Genomic_DNA"/>
</dbReference>